<dbReference type="OrthoDB" id="4070119at2759"/>
<dbReference type="AlphaFoldDB" id="A0A9P6WGN9"/>
<feature type="compositionally biased region" description="Polar residues" evidence="3">
    <location>
        <begin position="56"/>
        <end position="66"/>
    </location>
</feature>
<evidence type="ECO:0000313" key="5">
    <source>
        <dbReference type="Proteomes" id="UP000750334"/>
    </source>
</evidence>
<dbReference type="Pfam" id="PF08692">
    <property type="entry name" value="Pet20"/>
    <property type="match status" value="1"/>
</dbReference>
<comment type="caution">
    <text evidence="4">The sequence shown here is derived from an EMBL/GenBank/DDBJ whole genome shotgun (WGS) entry which is preliminary data.</text>
</comment>
<gene>
    <name evidence="4" type="ORF">C6P45_003687</name>
</gene>
<proteinExistence type="predicted"/>
<evidence type="ECO:0000256" key="2">
    <source>
        <dbReference type="ARBA" id="ARBA00023128"/>
    </source>
</evidence>
<feature type="compositionally biased region" description="Basic and acidic residues" evidence="3">
    <location>
        <begin position="43"/>
        <end position="55"/>
    </location>
</feature>
<evidence type="ECO:0000256" key="3">
    <source>
        <dbReference type="SAM" id="MobiDB-lite"/>
    </source>
</evidence>
<name>A0A9P6WGN9_MAUEX</name>
<keyword evidence="2" id="KW-0496">Mitochondrion</keyword>
<dbReference type="GO" id="GO:0005739">
    <property type="term" value="C:mitochondrion"/>
    <property type="evidence" value="ECO:0007669"/>
    <property type="project" value="UniProtKB-SubCell"/>
</dbReference>
<dbReference type="InterPro" id="IPR014804">
    <property type="entry name" value="Pet20-like"/>
</dbReference>
<feature type="region of interest" description="Disordered" evidence="3">
    <location>
        <begin position="43"/>
        <end position="67"/>
    </location>
</feature>
<protein>
    <submittedName>
        <fullName evidence="4">Uncharacterized protein</fullName>
    </submittedName>
</protein>
<keyword evidence="5" id="KW-1185">Reference proteome</keyword>
<sequence length="538" mass="62005">MNILNSRISANQSIKRLIHMHMRYKQLSNIRLITKRYISTSKDKELDPNDSHNENSEQPTSTNTKIPNKLTADKLRKNSNNYNYSNSTRNNLTTLSHKTISNTPKYTSVPKVPTTEYISIADIETEGLFAGYRPLFLGKSTLEGSEYFSKYDTNSILSSISSSKLVDMITKSLTDPGKSSKLKNILDEFKNEEFSESNELSATTTDTKPVSKRKTPIIPWDASIGGLVYSNDPFKNVPKKVVTQLKPFEPLTNLDTKKGNSEDITNSMIVMKVHNPRINDDLEMVNLFDKDSADKKLHYRKYNNHNNDARSMSSKVDLKKLAQQRKLFQTEHKKLAYDHKFINDDQSILRSEIKSLLHYLSDIFYEQTGLAVYADTKTCLLPLNVYVQLTKSSGRSNRQFLRKTITDQIFPIYNTILATYENPTDIKNFKRLAMSKINEIIRKISETVPSVCFTDSTKSVDCLIRQSPVPGFKRMYWLKPHRRLMTFCGPNSNKEYTLKLKNRGSITRNGVRYMKYPNNLNCHNLTDAFDNWDYFTRL</sequence>
<accession>A0A9P6WGN9</accession>
<evidence type="ECO:0000256" key="1">
    <source>
        <dbReference type="ARBA" id="ARBA00004173"/>
    </source>
</evidence>
<dbReference type="Proteomes" id="UP000750334">
    <property type="component" value="Unassembled WGS sequence"/>
</dbReference>
<evidence type="ECO:0000313" key="4">
    <source>
        <dbReference type="EMBL" id="KAG0672212.1"/>
    </source>
</evidence>
<comment type="subcellular location">
    <subcellularLocation>
        <location evidence="1">Mitochondrion</location>
    </subcellularLocation>
</comment>
<reference evidence="4 5" key="1">
    <citation type="submission" date="2020-11" db="EMBL/GenBank/DDBJ databases">
        <title>Kefir isolates.</title>
        <authorList>
            <person name="Marcisauskas S."/>
            <person name="Kim Y."/>
            <person name="Blasche S."/>
        </authorList>
    </citation>
    <scope>NUCLEOTIDE SEQUENCE [LARGE SCALE GENOMIC DNA]</scope>
    <source>
        <strain evidence="4 5">OG2</strain>
    </source>
</reference>
<dbReference type="EMBL" id="PUHR01000004">
    <property type="protein sequence ID" value="KAG0672212.1"/>
    <property type="molecule type" value="Genomic_DNA"/>
</dbReference>
<organism evidence="4 5">
    <name type="scientific">Maudiozyma exigua</name>
    <name type="common">Yeast</name>
    <name type="synonym">Kazachstania exigua</name>
    <dbReference type="NCBI Taxonomy" id="34358"/>
    <lineage>
        <taxon>Eukaryota</taxon>
        <taxon>Fungi</taxon>
        <taxon>Dikarya</taxon>
        <taxon>Ascomycota</taxon>
        <taxon>Saccharomycotina</taxon>
        <taxon>Saccharomycetes</taxon>
        <taxon>Saccharomycetales</taxon>
        <taxon>Saccharomycetaceae</taxon>
        <taxon>Maudiozyma</taxon>
    </lineage>
</organism>